<comment type="similarity">
    <text evidence="5">Belongs to the folylpolyglutamate synthase family.</text>
</comment>
<dbReference type="GO" id="GO:0005524">
    <property type="term" value="F:ATP binding"/>
    <property type="evidence" value="ECO:0007669"/>
    <property type="project" value="UniProtKB-KW"/>
</dbReference>
<dbReference type="RefSeq" id="WP_145216427.1">
    <property type="nucleotide sequence ID" value="NZ_CP036269.1"/>
</dbReference>
<evidence type="ECO:0000256" key="17">
    <source>
        <dbReference type="ARBA" id="ARBA00032510"/>
    </source>
</evidence>
<comment type="catalytic activity">
    <reaction evidence="21">
        <text>7,8-dihydropteroate + L-glutamate + ATP = 7,8-dihydrofolate + ADP + phosphate + H(+)</text>
        <dbReference type="Rhea" id="RHEA:23584"/>
        <dbReference type="ChEBI" id="CHEBI:15378"/>
        <dbReference type="ChEBI" id="CHEBI:17839"/>
        <dbReference type="ChEBI" id="CHEBI:29985"/>
        <dbReference type="ChEBI" id="CHEBI:30616"/>
        <dbReference type="ChEBI" id="CHEBI:43474"/>
        <dbReference type="ChEBI" id="CHEBI:57451"/>
        <dbReference type="ChEBI" id="CHEBI:456216"/>
        <dbReference type="EC" id="6.3.2.12"/>
    </reaction>
</comment>
<evidence type="ECO:0000256" key="20">
    <source>
        <dbReference type="ARBA" id="ARBA00049035"/>
    </source>
</evidence>
<accession>A0A517RFR7</accession>
<evidence type="ECO:0000256" key="4">
    <source>
        <dbReference type="ARBA" id="ARBA00005150"/>
    </source>
</evidence>
<dbReference type="Gene3D" id="3.40.1190.10">
    <property type="entry name" value="Mur-like, catalytic domain"/>
    <property type="match status" value="1"/>
</dbReference>
<keyword evidence="25" id="KW-1185">Reference proteome</keyword>
<keyword evidence="12" id="KW-0067">ATP-binding</keyword>
<dbReference type="FunFam" id="3.40.1190.10:FF:000011">
    <property type="entry name" value="Folylpolyglutamate synthase/dihydrofolate synthase"/>
    <property type="match status" value="1"/>
</dbReference>
<feature type="domain" description="Mur ligase central" evidence="23">
    <location>
        <begin position="58"/>
        <end position="302"/>
    </location>
</feature>
<evidence type="ECO:0000256" key="5">
    <source>
        <dbReference type="ARBA" id="ARBA00008276"/>
    </source>
</evidence>
<feature type="domain" description="Mur ligase C-terminal" evidence="22">
    <location>
        <begin position="330"/>
        <end position="456"/>
    </location>
</feature>
<dbReference type="PIRSF" id="PIRSF001563">
    <property type="entry name" value="Folylpolyglu_synth"/>
    <property type="match status" value="1"/>
</dbReference>
<dbReference type="Pfam" id="PF08245">
    <property type="entry name" value="Mur_ligase_M"/>
    <property type="match status" value="1"/>
</dbReference>
<evidence type="ECO:0000256" key="2">
    <source>
        <dbReference type="ARBA" id="ARBA00002714"/>
    </source>
</evidence>
<evidence type="ECO:0000259" key="23">
    <source>
        <dbReference type="Pfam" id="PF08245"/>
    </source>
</evidence>
<evidence type="ECO:0000256" key="16">
    <source>
        <dbReference type="ARBA" id="ARBA00030592"/>
    </source>
</evidence>
<dbReference type="OrthoDB" id="9809356at2"/>
<dbReference type="NCBIfam" id="TIGR01499">
    <property type="entry name" value="folC"/>
    <property type="match status" value="1"/>
</dbReference>
<evidence type="ECO:0000256" key="15">
    <source>
        <dbReference type="ARBA" id="ARBA00030048"/>
    </source>
</evidence>
<dbReference type="EC" id="6.3.2.17" evidence="7"/>
<evidence type="ECO:0000256" key="7">
    <source>
        <dbReference type="ARBA" id="ARBA00013025"/>
    </source>
</evidence>
<comment type="catalytic activity">
    <reaction evidence="18">
        <text>(6S)-5,6,7,8-tetrahydrofolyl-(gamma-L-Glu)(n) + L-glutamate + ATP = (6S)-5,6,7,8-tetrahydrofolyl-(gamma-L-Glu)(n+1) + ADP + phosphate + H(+)</text>
        <dbReference type="Rhea" id="RHEA:10580"/>
        <dbReference type="Rhea" id="RHEA-COMP:14738"/>
        <dbReference type="Rhea" id="RHEA-COMP:14740"/>
        <dbReference type="ChEBI" id="CHEBI:15378"/>
        <dbReference type="ChEBI" id="CHEBI:29985"/>
        <dbReference type="ChEBI" id="CHEBI:30616"/>
        <dbReference type="ChEBI" id="CHEBI:43474"/>
        <dbReference type="ChEBI" id="CHEBI:141005"/>
        <dbReference type="ChEBI" id="CHEBI:456216"/>
        <dbReference type="EC" id="6.3.2.17"/>
    </reaction>
</comment>
<evidence type="ECO:0000256" key="10">
    <source>
        <dbReference type="ARBA" id="ARBA00022723"/>
    </source>
</evidence>
<evidence type="ECO:0000256" key="11">
    <source>
        <dbReference type="ARBA" id="ARBA00022741"/>
    </source>
</evidence>
<proteinExistence type="inferred from homology"/>
<evidence type="ECO:0000256" key="6">
    <source>
        <dbReference type="ARBA" id="ARBA00013023"/>
    </source>
</evidence>
<evidence type="ECO:0000259" key="22">
    <source>
        <dbReference type="Pfam" id="PF02875"/>
    </source>
</evidence>
<dbReference type="GO" id="GO:0046656">
    <property type="term" value="P:folic acid biosynthetic process"/>
    <property type="evidence" value="ECO:0007669"/>
    <property type="project" value="UniProtKB-KW"/>
</dbReference>
<evidence type="ECO:0000256" key="12">
    <source>
        <dbReference type="ARBA" id="ARBA00022840"/>
    </source>
</evidence>
<dbReference type="PANTHER" id="PTHR11136:SF0">
    <property type="entry name" value="DIHYDROFOLATE SYNTHETASE-RELATED"/>
    <property type="match status" value="1"/>
</dbReference>
<keyword evidence="13" id="KW-0460">Magnesium</keyword>
<keyword evidence="14" id="KW-0289">Folate biosynthesis</keyword>
<keyword evidence="10" id="KW-0479">Metal-binding</keyword>
<sequence length="479" mass="52513">MGVSAEQYQHSLDFLFGRLNYERMGSNKYSTKDFKLGRMQELLKALENPQSSVPTIHIAGTKGKGSTSAMIAEMLSAAGYRTGLFTSPHVTRYEERILIDGKQIAPEQLVDQVTVLSEAVDQLGLDFGEGEMTPTFFELTTALAWMHFKQNQVDYAVMEVGLGGRLDSTNVCEPLATLITNISYDHTALLGDTIEQITREKAGIIKSGIPVFSGVTQPEAIAVLEEVCAERQAPLYLLNRDFFYETVRESGKAGALTAASGSLDANRQQKIQVKSPWSVIDEMPVSLLGQHQAMNAGLAVVLLDYLRHTGTPIEIGQMRTGMVGLKWPARIEVVQKNPTVIIDTAHNGASINALIKTLDECFSQQNRLLIFAATREKDVSEMLGALLPHFETVILTQYLSNPRRIPVNELNDIAQTIQQESGSHTDLISTASPADAWLKAKANSTPETLICVTGSFFIAAEMRELLLGATDEALLTEFC</sequence>
<evidence type="ECO:0000256" key="19">
    <source>
        <dbReference type="ARBA" id="ARBA00047808"/>
    </source>
</evidence>
<comment type="catalytic activity">
    <reaction evidence="20">
        <text>(6R)-5,10-methylenetetrahydrofolyl-(gamma-L-Glu)(n) + L-glutamate + ATP = (6R)-5,10-methylenetetrahydrofolyl-(gamma-L-Glu)(n+1) + ADP + phosphate + H(+)</text>
        <dbReference type="Rhea" id="RHEA:51912"/>
        <dbReference type="Rhea" id="RHEA-COMP:13257"/>
        <dbReference type="Rhea" id="RHEA-COMP:13258"/>
        <dbReference type="ChEBI" id="CHEBI:15378"/>
        <dbReference type="ChEBI" id="CHEBI:29985"/>
        <dbReference type="ChEBI" id="CHEBI:30616"/>
        <dbReference type="ChEBI" id="CHEBI:43474"/>
        <dbReference type="ChEBI" id="CHEBI:136572"/>
        <dbReference type="ChEBI" id="CHEBI:456216"/>
        <dbReference type="EC" id="6.3.2.17"/>
    </reaction>
</comment>
<dbReference type="InterPro" id="IPR001645">
    <property type="entry name" value="Folylpolyglutamate_synth"/>
</dbReference>
<evidence type="ECO:0000256" key="1">
    <source>
        <dbReference type="ARBA" id="ARBA00001946"/>
    </source>
</evidence>
<dbReference type="GO" id="GO:0005737">
    <property type="term" value="C:cytoplasm"/>
    <property type="evidence" value="ECO:0007669"/>
    <property type="project" value="TreeGrafter"/>
</dbReference>
<dbReference type="Pfam" id="PF02875">
    <property type="entry name" value="Mur_ligase_C"/>
    <property type="match status" value="1"/>
</dbReference>
<organism evidence="24 25">
    <name type="scientific">Gimesia alba</name>
    <dbReference type="NCBI Taxonomy" id="2527973"/>
    <lineage>
        <taxon>Bacteria</taxon>
        <taxon>Pseudomonadati</taxon>
        <taxon>Planctomycetota</taxon>
        <taxon>Planctomycetia</taxon>
        <taxon>Planctomycetales</taxon>
        <taxon>Planctomycetaceae</taxon>
        <taxon>Gimesia</taxon>
    </lineage>
</organism>
<dbReference type="EMBL" id="CP036269">
    <property type="protein sequence ID" value="QDT42722.1"/>
    <property type="molecule type" value="Genomic_DNA"/>
</dbReference>
<dbReference type="InterPro" id="IPR036565">
    <property type="entry name" value="Mur-like_cat_sf"/>
</dbReference>
<dbReference type="SUPFAM" id="SSF53623">
    <property type="entry name" value="MurD-like peptide ligases, catalytic domain"/>
    <property type="match status" value="1"/>
</dbReference>
<evidence type="ECO:0000256" key="18">
    <source>
        <dbReference type="ARBA" id="ARBA00047493"/>
    </source>
</evidence>
<dbReference type="InterPro" id="IPR004101">
    <property type="entry name" value="Mur_ligase_C"/>
</dbReference>
<evidence type="ECO:0000256" key="13">
    <source>
        <dbReference type="ARBA" id="ARBA00022842"/>
    </source>
</evidence>
<protein>
    <recommendedName>
        <fullName evidence="8">Dihydrofolate synthase/folylpolyglutamate synthase</fullName>
        <ecNumber evidence="6">6.3.2.12</ecNumber>
        <ecNumber evidence="7">6.3.2.17</ecNumber>
    </recommendedName>
    <alternativeName>
        <fullName evidence="17">Folylpoly-gamma-glutamate synthetase-dihydrofolate synthetase</fullName>
    </alternativeName>
    <alternativeName>
        <fullName evidence="15">Folylpolyglutamate synthetase</fullName>
    </alternativeName>
    <alternativeName>
        <fullName evidence="16">Tetrahydrofolylpolyglutamate synthase</fullName>
    </alternativeName>
</protein>
<comment type="pathway">
    <text evidence="3">Cofactor biosynthesis; tetrahydrofolate biosynthesis; 7,8-dihydrofolate from 2-amino-4-hydroxy-6-hydroxymethyl-7,8-dihydropteridine diphosphate and 4-aminobenzoate: step 2/2.</text>
</comment>
<evidence type="ECO:0000313" key="24">
    <source>
        <dbReference type="EMBL" id="QDT42722.1"/>
    </source>
</evidence>
<keyword evidence="9 24" id="KW-0436">Ligase</keyword>
<keyword evidence="11" id="KW-0547">Nucleotide-binding</keyword>
<evidence type="ECO:0000256" key="9">
    <source>
        <dbReference type="ARBA" id="ARBA00022598"/>
    </source>
</evidence>
<dbReference type="GO" id="GO:0008841">
    <property type="term" value="F:dihydrofolate synthase activity"/>
    <property type="evidence" value="ECO:0007669"/>
    <property type="project" value="UniProtKB-EC"/>
</dbReference>
<dbReference type="AlphaFoldDB" id="A0A517RFR7"/>
<name>A0A517RFR7_9PLAN</name>
<dbReference type="SUPFAM" id="SSF53244">
    <property type="entry name" value="MurD-like peptide ligases, peptide-binding domain"/>
    <property type="match status" value="1"/>
</dbReference>
<dbReference type="Gene3D" id="3.90.190.20">
    <property type="entry name" value="Mur ligase, C-terminal domain"/>
    <property type="match status" value="1"/>
</dbReference>
<evidence type="ECO:0000256" key="3">
    <source>
        <dbReference type="ARBA" id="ARBA00004799"/>
    </source>
</evidence>
<dbReference type="KEGG" id="gaz:Pan241w_28100"/>
<comment type="cofactor">
    <cofactor evidence="1">
        <name>Mg(2+)</name>
        <dbReference type="ChEBI" id="CHEBI:18420"/>
    </cofactor>
</comment>
<dbReference type="Proteomes" id="UP000317171">
    <property type="component" value="Chromosome"/>
</dbReference>
<dbReference type="GO" id="GO:0004326">
    <property type="term" value="F:tetrahydrofolylpolyglutamate synthase activity"/>
    <property type="evidence" value="ECO:0007669"/>
    <property type="project" value="UniProtKB-EC"/>
</dbReference>
<comment type="pathway">
    <text evidence="4">Cofactor biosynthesis; tetrahydrofolylpolyglutamate biosynthesis.</text>
</comment>
<evidence type="ECO:0000256" key="21">
    <source>
        <dbReference type="ARBA" id="ARBA00049161"/>
    </source>
</evidence>
<dbReference type="InterPro" id="IPR036615">
    <property type="entry name" value="Mur_ligase_C_dom_sf"/>
</dbReference>
<dbReference type="EC" id="6.3.2.12" evidence="6"/>
<dbReference type="CDD" id="cd01983">
    <property type="entry name" value="SIMIBI"/>
    <property type="match status" value="1"/>
</dbReference>
<evidence type="ECO:0000256" key="14">
    <source>
        <dbReference type="ARBA" id="ARBA00022909"/>
    </source>
</evidence>
<comment type="function">
    <text evidence="2">Functions in two distinct reactions of the de novo folate biosynthetic pathway. Catalyzes the addition of a glutamate residue to dihydropteroate (7,8-dihydropteroate or H2Pte) to form dihydrofolate (7,8-dihydrofolate monoglutamate or H2Pte-Glu). Also catalyzes successive additions of L-glutamate to tetrahydrofolate or 10-formyltetrahydrofolate or 5,10-methylenetetrahydrofolate, leading to folylpolyglutamate derivatives.</text>
</comment>
<gene>
    <name evidence="24" type="ORF">Pan241w_28100</name>
</gene>
<dbReference type="InterPro" id="IPR013221">
    <property type="entry name" value="Mur_ligase_cen"/>
</dbReference>
<dbReference type="PANTHER" id="PTHR11136">
    <property type="entry name" value="FOLYLPOLYGLUTAMATE SYNTHASE-RELATED"/>
    <property type="match status" value="1"/>
</dbReference>
<reference evidence="24 25" key="1">
    <citation type="submission" date="2019-02" db="EMBL/GenBank/DDBJ databases">
        <title>Deep-cultivation of Planctomycetes and their phenomic and genomic characterization uncovers novel biology.</title>
        <authorList>
            <person name="Wiegand S."/>
            <person name="Jogler M."/>
            <person name="Boedeker C."/>
            <person name="Pinto D."/>
            <person name="Vollmers J."/>
            <person name="Rivas-Marin E."/>
            <person name="Kohn T."/>
            <person name="Peeters S.H."/>
            <person name="Heuer A."/>
            <person name="Rast P."/>
            <person name="Oberbeckmann S."/>
            <person name="Bunk B."/>
            <person name="Jeske O."/>
            <person name="Meyerdierks A."/>
            <person name="Storesund J.E."/>
            <person name="Kallscheuer N."/>
            <person name="Luecker S."/>
            <person name="Lage O.M."/>
            <person name="Pohl T."/>
            <person name="Merkel B.J."/>
            <person name="Hornburger P."/>
            <person name="Mueller R.-W."/>
            <person name="Bruemmer F."/>
            <person name="Labrenz M."/>
            <person name="Spormann A.M."/>
            <person name="Op den Camp H."/>
            <person name="Overmann J."/>
            <person name="Amann R."/>
            <person name="Jetten M.S.M."/>
            <person name="Mascher T."/>
            <person name="Medema M.H."/>
            <person name="Devos D.P."/>
            <person name="Kaster A.-K."/>
            <person name="Ovreas L."/>
            <person name="Rohde M."/>
            <person name="Galperin M.Y."/>
            <person name="Jogler C."/>
        </authorList>
    </citation>
    <scope>NUCLEOTIDE SEQUENCE [LARGE SCALE GENOMIC DNA]</scope>
    <source>
        <strain evidence="24 25">Pan241w</strain>
    </source>
</reference>
<evidence type="ECO:0000256" key="8">
    <source>
        <dbReference type="ARBA" id="ARBA00019357"/>
    </source>
</evidence>
<evidence type="ECO:0000313" key="25">
    <source>
        <dbReference type="Proteomes" id="UP000317171"/>
    </source>
</evidence>
<comment type="catalytic activity">
    <reaction evidence="19">
        <text>10-formyltetrahydrofolyl-(gamma-L-Glu)(n) + L-glutamate + ATP = 10-formyltetrahydrofolyl-(gamma-L-Glu)(n+1) + ADP + phosphate + H(+)</text>
        <dbReference type="Rhea" id="RHEA:51904"/>
        <dbReference type="Rhea" id="RHEA-COMP:13088"/>
        <dbReference type="Rhea" id="RHEA-COMP:14300"/>
        <dbReference type="ChEBI" id="CHEBI:15378"/>
        <dbReference type="ChEBI" id="CHEBI:29985"/>
        <dbReference type="ChEBI" id="CHEBI:30616"/>
        <dbReference type="ChEBI" id="CHEBI:43474"/>
        <dbReference type="ChEBI" id="CHEBI:134413"/>
        <dbReference type="ChEBI" id="CHEBI:456216"/>
        <dbReference type="EC" id="6.3.2.17"/>
    </reaction>
</comment>
<dbReference type="GO" id="GO:0046872">
    <property type="term" value="F:metal ion binding"/>
    <property type="evidence" value="ECO:0007669"/>
    <property type="project" value="UniProtKB-KW"/>
</dbReference>